<evidence type="ECO:0008006" key="4">
    <source>
        <dbReference type="Google" id="ProtNLM"/>
    </source>
</evidence>
<keyword evidence="3" id="KW-1185">Reference proteome</keyword>
<comment type="caution">
    <text evidence="2">The sequence shown here is derived from an EMBL/GenBank/DDBJ whole genome shotgun (WGS) entry which is preliminary data.</text>
</comment>
<sequence>MAAEDDRARHEPVAPRLTHRHAVAVLLHGPGRARLSGDGRVGVERGTALPVRQTREPAYGRRRAG</sequence>
<name>A0ABW6RI75_9ACTN</name>
<evidence type="ECO:0000256" key="1">
    <source>
        <dbReference type="SAM" id="MobiDB-lite"/>
    </source>
</evidence>
<proteinExistence type="predicted"/>
<gene>
    <name evidence="2" type="ORF">ACFYWW_21305</name>
</gene>
<feature type="region of interest" description="Disordered" evidence="1">
    <location>
        <begin position="31"/>
        <end position="65"/>
    </location>
</feature>
<dbReference type="EMBL" id="JBIAPK010000006">
    <property type="protein sequence ID" value="MFF3341248.1"/>
    <property type="molecule type" value="Genomic_DNA"/>
</dbReference>
<accession>A0ABW6RI75</accession>
<reference evidence="2 3" key="1">
    <citation type="submission" date="2024-10" db="EMBL/GenBank/DDBJ databases">
        <title>The Natural Products Discovery Center: Release of the First 8490 Sequenced Strains for Exploring Actinobacteria Biosynthetic Diversity.</title>
        <authorList>
            <person name="Kalkreuter E."/>
            <person name="Kautsar S.A."/>
            <person name="Yang D."/>
            <person name="Bader C.D."/>
            <person name="Teijaro C.N."/>
            <person name="Fluegel L."/>
            <person name="Davis C.M."/>
            <person name="Simpson J.R."/>
            <person name="Lauterbach L."/>
            <person name="Steele A.D."/>
            <person name="Gui C."/>
            <person name="Meng S."/>
            <person name="Li G."/>
            <person name="Viehrig K."/>
            <person name="Ye F."/>
            <person name="Su P."/>
            <person name="Kiefer A.F."/>
            <person name="Nichols A."/>
            <person name="Cepeda A.J."/>
            <person name="Yan W."/>
            <person name="Fan B."/>
            <person name="Jiang Y."/>
            <person name="Adhikari A."/>
            <person name="Zheng C.-J."/>
            <person name="Schuster L."/>
            <person name="Cowan T.M."/>
            <person name="Smanski M.J."/>
            <person name="Chevrette M.G."/>
            <person name="De Carvalho L.P.S."/>
            <person name="Shen B."/>
        </authorList>
    </citation>
    <scope>NUCLEOTIDE SEQUENCE [LARGE SCALE GENOMIC DNA]</scope>
    <source>
        <strain evidence="2 3">NPDC003029</strain>
    </source>
</reference>
<organism evidence="2 3">
    <name type="scientific">Streptomyces flavidovirens</name>
    <dbReference type="NCBI Taxonomy" id="67298"/>
    <lineage>
        <taxon>Bacteria</taxon>
        <taxon>Bacillati</taxon>
        <taxon>Actinomycetota</taxon>
        <taxon>Actinomycetes</taxon>
        <taxon>Kitasatosporales</taxon>
        <taxon>Streptomycetaceae</taxon>
        <taxon>Streptomyces</taxon>
    </lineage>
</organism>
<evidence type="ECO:0000313" key="2">
    <source>
        <dbReference type="EMBL" id="MFF3341248.1"/>
    </source>
</evidence>
<protein>
    <recommendedName>
        <fullName evidence="4">AraC family transcriptional regulator</fullName>
    </recommendedName>
</protein>
<evidence type="ECO:0000313" key="3">
    <source>
        <dbReference type="Proteomes" id="UP001601976"/>
    </source>
</evidence>
<dbReference type="RefSeq" id="WP_355717491.1">
    <property type="nucleotide sequence ID" value="NZ_JBEXNP010000005.1"/>
</dbReference>
<dbReference type="Proteomes" id="UP001601976">
    <property type="component" value="Unassembled WGS sequence"/>
</dbReference>